<accession>A0ABM9P5L2</accession>
<gene>
    <name evidence="3" type="ORF">T190607A01A_50204</name>
</gene>
<keyword evidence="1" id="KW-0732">Signal</keyword>
<evidence type="ECO:0000313" key="3">
    <source>
        <dbReference type="EMBL" id="CAL2093439.1"/>
    </source>
</evidence>
<organism evidence="3 4">
    <name type="scientific">Tenacibaculum platacis</name>
    <dbReference type="NCBI Taxonomy" id="3137852"/>
    <lineage>
        <taxon>Bacteria</taxon>
        <taxon>Pseudomonadati</taxon>
        <taxon>Bacteroidota</taxon>
        <taxon>Flavobacteriia</taxon>
        <taxon>Flavobacteriales</taxon>
        <taxon>Flavobacteriaceae</taxon>
        <taxon>Tenacibaculum</taxon>
    </lineage>
</organism>
<evidence type="ECO:0000259" key="2">
    <source>
        <dbReference type="Pfam" id="PF04264"/>
    </source>
</evidence>
<feature type="domain" description="Lipid/polyisoprenoid-binding YceI-like" evidence="2">
    <location>
        <begin position="46"/>
        <end position="178"/>
    </location>
</feature>
<proteinExistence type="predicted"/>
<dbReference type="InterPro" id="IPR036761">
    <property type="entry name" value="TTHA0802/YceI-like_sf"/>
</dbReference>
<sequence length="213" mass="23519">MNKFLTILLAFIFSSTLLTSCKTEEKKDTPKEETKEVVKTEPTAPYSLKNADNSINFTAYKTTAKVPVNGTFKKIEITKGGEGNSVKEAMNGAEFNIPISSLETKDNGRNLKIRKFFFSVMENTVSLTGKLNIETDSTGIADFTMNGVTEKLPFKYSIDGKTFTMSSTMDIEKWNAKSAIESLNKVCKDLHTGEDGVSKTWSEVAINASSTFK</sequence>
<dbReference type="Gene3D" id="2.40.128.110">
    <property type="entry name" value="Lipid/polyisoprenoid-binding, YceI-like"/>
    <property type="match status" value="1"/>
</dbReference>
<keyword evidence="4" id="KW-1185">Reference proteome</keyword>
<name>A0ABM9P5L2_9FLAO</name>
<protein>
    <submittedName>
        <fullName evidence="3">YceI-like domain-containing protein</fullName>
    </submittedName>
</protein>
<dbReference type="PROSITE" id="PS51257">
    <property type="entry name" value="PROKAR_LIPOPROTEIN"/>
    <property type="match status" value="1"/>
</dbReference>
<dbReference type="RefSeq" id="WP_348713617.1">
    <property type="nucleotide sequence ID" value="NZ_CAXIXW010000011.1"/>
</dbReference>
<reference evidence="3 4" key="1">
    <citation type="submission" date="2024-05" db="EMBL/GenBank/DDBJ databases">
        <authorList>
            <person name="Duchaud E."/>
        </authorList>
    </citation>
    <scope>NUCLEOTIDE SEQUENCE [LARGE SCALE GENOMIC DNA]</scope>
    <source>
        <strain evidence="3">Ena-SAMPLE-TAB-13-05-2024-13:56:06:370-140302</strain>
    </source>
</reference>
<dbReference type="EMBL" id="CAXIXY010000007">
    <property type="protein sequence ID" value="CAL2093439.1"/>
    <property type="molecule type" value="Genomic_DNA"/>
</dbReference>
<feature type="chain" id="PRO_5045232347" evidence="1">
    <location>
        <begin position="20"/>
        <end position="213"/>
    </location>
</feature>
<dbReference type="InterPro" id="IPR007372">
    <property type="entry name" value="Lipid/polyisoprenoid-bd_YceI"/>
</dbReference>
<evidence type="ECO:0000313" key="4">
    <source>
        <dbReference type="Proteomes" id="UP001497416"/>
    </source>
</evidence>
<feature type="signal peptide" evidence="1">
    <location>
        <begin position="1"/>
        <end position="19"/>
    </location>
</feature>
<dbReference type="SUPFAM" id="SSF101874">
    <property type="entry name" value="YceI-like"/>
    <property type="match status" value="1"/>
</dbReference>
<evidence type="ECO:0000256" key="1">
    <source>
        <dbReference type="SAM" id="SignalP"/>
    </source>
</evidence>
<comment type="caution">
    <text evidence="3">The sequence shown here is derived from an EMBL/GenBank/DDBJ whole genome shotgun (WGS) entry which is preliminary data.</text>
</comment>
<dbReference type="Proteomes" id="UP001497416">
    <property type="component" value="Unassembled WGS sequence"/>
</dbReference>
<dbReference type="Pfam" id="PF04264">
    <property type="entry name" value="YceI"/>
    <property type="match status" value="1"/>
</dbReference>